<feature type="transmembrane region" description="Helical" evidence="6">
    <location>
        <begin position="337"/>
        <end position="356"/>
    </location>
</feature>
<keyword evidence="5 6" id="KW-0472">Membrane</keyword>
<dbReference type="InterPro" id="IPR005495">
    <property type="entry name" value="LptG/LptF_permease"/>
</dbReference>
<dbReference type="Pfam" id="PF03739">
    <property type="entry name" value="LptF_LptG"/>
    <property type="match status" value="1"/>
</dbReference>
<evidence type="ECO:0000313" key="8">
    <source>
        <dbReference type="Proteomes" id="UP001196509"/>
    </source>
</evidence>
<evidence type="ECO:0000256" key="2">
    <source>
        <dbReference type="ARBA" id="ARBA00022475"/>
    </source>
</evidence>
<dbReference type="InterPro" id="IPR030923">
    <property type="entry name" value="LptG"/>
</dbReference>
<keyword evidence="2" id="KW-1003">Cell membrane</keyword>
<dbReference type="NCBIfam" id="TIGR04408">
    <property type="entry name" value="LptG_lptG"/>
    <property type="match status" value="1"/>
</dbReference>
<accession>A0AAE3D2X5</accession>
<evidence type="ECO:0000256" key="5">
    <source>
        <dbReference type="ARBA" id="ARBA00023136"/>
    </source>
</evidence>
<dbReference type="AlphaFoldDB" id="A0AAE3D2X5"/>
<dbReference type="Proteomes" id="UP001196509">
    <property type="component" value="Unassembled WGS sequence"/>
</dbReference>
<reference evidence="7" key="1">
    <citation type="submission" date="2021-08" db="EMBL/GenBank/DDBJ databases">
        <title>Hoeflea bacterium WL0058 sp. nov., isolated from the sediment.</title>
        <authorList>
            <person name="Wang L."/>
            <person name="Zhang D."/>
        </authorList>
    </citation>
    <scope>NUCLEOTIDE SEQUENCE</scope>
    <source>
        <strain evidence="7">WL0058</strain>
    </source>
</reference>
<protein>
    <submittedName>
        <fullName evidence="7">LPS export ABC transporter permease LptG</fullName>
    </submittedName>
</protein>
<name>A0AAE3D2X5_9HYPH</name>
<feature type="transmembrane region" description="Helical" evidence="6">
    <location>
        <begin position="102"/>
        <end position="121"/>
    </location>
</feature>
<keyword evidence="3 6" id="KW-0812">Transmembrane</keyword>
<feature type="transmembrane region" description="Helical" evidence="6">
    <location>
        <begin position="20"/>
        <end position="39"/>
    </location>
</feature>
<keyword evidence="4 6" id="KW-1133">Transmembrane helix</keyword>
<dbReference type="GO" id="GO:0055085">
    <property type="term" value="P:transmembrane transport"/>
    <property type="evidence" value="ECO:0007669"/>
    <property type="project" value="InterPro"/>
</dbReference>
<feature type="transmembrane region" description="Helical" evidence="6">
    <location>
        <begin position="60"/>
        <end position="82"/>
    </location>
</feature>
<comment type="caution">
    <text evidence="7">The sequence shown here is derived from an EMBL/GenBank/DDBJ whole genome shotgun (WGS) entry which is preliminary data.</text>
</comment>
<comment type="subcellular location">
    <subcellularLocation>
        <location evidence="1">Cell membrane</location>
        <topology evidence="1">Multi-pass membrane protein</topology>
    </subcellularLocation>
</comment>
<evidence type="ECO:0000313" key="7">
    <source>
        <dbReference type="EMBL" id="MBW8639637.1"/>
    </source>
</evidence>
<organism evidence="7 8">
    <name type="scientific">Flavimaribacter sediminis</name>
    <dbReference type="NCBI Taxonomy" id="2865987"/>
    <lineage>
        <taxon>Bacteria</taxon>
        <taxon>Pseudomonadati</taxon>
        <taxon>Pseudomonadota</taxon>
        <taxon>Alphaproteobacteria</taxon>
        <taxon>Hyphomicrobiales</taxon>
        <taxon>Rhizobiaceae</taxon>
        <taxon>Flavimaribacter</taxon>
    </lineage>
</organism>
<gene>
    <name evidence="7" type="primary">lptG</name>
    <name evidence="7" type="ORF">K1W69_20760</name>
</gene>
<evidence type="ECO:0000256" key="3">
    <source>
        <dbReference type="ARBA" id="ARBA00022692"/>
    </source>
</evidence>
<dbReference type="PANTHER" id="PTHR33529">
    <property type="entry name" value="SLR0882 PROTEIN-RELATED"/>
    <property type="match status" value="1"/>
</dbReference>
<feature type="transmembrane region" description="Helical" evidence="6">
    <location>
        <begin position="305"/>
        <end position="325"/>
    </location>
</feature>
<proteinExistence type="predicted"/>
<feature type="transmembrane region" description="Helical" evidence="6">
    <location>
        <begin position="277"/>
        <end position="299"/>
    </location>
</feature>
<sequence>MMGLTLWRYLFRRYLVVTGWFVLGMVALIFLVDFTEFASRISGHENYTIGLGIKLSILRLPGIIQVTAPFVILFSAMTLLLMLNRRYELVVARSTGVSAWQFLSPLCVASLLIGVFLITAINPLSARALAIVHGYEVSLGMQRGTVGEIERTPWLRQRTNEGVTIIGAETIAERGLLLGGAKFIRFNEAGDIIERLDAETAELQDGQWVLSNVKRVSGPGPAEIKSAVIQTNLNPRAVEESLAAPEAVSFFELPDKIEVARSFGLGANAFAMQYQSLLALPLLLVAMTLIAATVSLKFIRFGQSVGIILAGILAGFLLYVVSVLAKAFGTAGTVPPFVAAWLPVIVAMALGVTVLLHKEDG</sequence>
<keyword evidence="8" id="KW-1185">Reference proteome</keyword>
<dbReference type="PANTHER" id="PTHR33529:SF2">
    <property type="entry name" value="LIPOPOLYSACCHARIDE EXPORT SYSTEM PERMEASE PROTEIN LPTG"/>
    <property type="match status" value="1"/>
</dbReference>
<dbReference type="GO" id="GO:0043190">
    <property type="term" value="C:ATP-binding cassette (ABC) transporter complex"/>
    <property type="evidence" value="ECO:0007669"/>
    <property type="project" value="InterPro"/>
</dbReference>
<evidence type="ECO:0000256" key="6">
    <source>
        <dbReference type="SAM" id="Phobius"/>
    </source>
</evidence>
<evidence type="ECO:0000256" key="1">
    <source>
        <dbReference type="ARBA" id="ARBA00004651"/>
    </source>
</evidence>
<dbReference type="RefSeq" id="WP_220230352.1">
    <property type="nucleotide sequence ID" value="NZ_JAICBX010000004.1"/>
</dbReference>
<dbReference type="GO" id="GO:0015920">
    <property type="term" value="P:lipopolysaccharide transport"/>
    <property type="evidence" value="ECO:0007669"/>
    <property type="project" value="TreeGrafter"/>
</dbReference>
<evidence type="ECO:0000256" key="4">
    <source>
        <dbReference type="ARBA" id="ARBA00022989"/>
    </source>
</evidence>
<dbReference type="EMBL" id="JAICBX010000004">
    <property type="protein sequence ID" value="MBW8639637.1"/>
    <property type="molecule type" value="Genomic_DNA"/>
</dbReference>